<dbReference type="InterPro" id="IPR011051">
    <property type="entry name" value="RmlC_Cupin_sf"/>
</dbReference>
<accession>A0A5C4SXM1</accession>
<dbReference type="EMBL" id="VDCQ01000088">
    <property type="protein sequence ID" value="TNJ60013.1"/>
    <property type="molecule type" value="Genomic_DNA"/>
</dbReference>
<evidence type="ECO:0000256" key="1">
    <source>
        <dbReference type="ARBA" id="ARBA00008416"/>
    </source>
</evidence>
<proteinExistence type="inferred from homology"/>
<dbReference type="InterPro" id="IPR014710">
    <property type="entry name" value="RmlC-like_jellyroll"/>
</dbReference>
<dbReference type="SUPFAM" id="SSF51182">
    <property type="entry name" value="RmlC-like cupins"/>
    <property type="match status" value="1"/>
</dbReference>
<sequence>MAVQLYTAAEQGEGEFDGGKITEQKPIGFPGEGSAVKRVGPLFYWAWAFAQQDGYIPPHPHQAFEILTYVVQGTAVHGDSLGTNSEIGPGGAQVMQTGSGVSHEERFVGPDMEGFQIWFEPDLRKSRLTPPTYHQFEHEQFPSVRQDGVTVKSVIGGGSPVVLATDAAMWDLTFSPGGEYRRKLAAGRSLALLAIRGNGMLDRADDTPHSVSVSHKDFVVIDAEAGEDLVIKAGEEGALRLIAIEVPTRVDYPLYNKR</sequence>
<dbReference type="PANTHER" id="PTHR13903">
    <property type="entry name" value="PIRIN-RELATED"/>
    <property type="match status" value="1"/>
</dbReference>
<protein>
    <submittedName>
        <fullName evidence="4">Pirin</fullName>
    </submittedName>
</protein>
<feature type="domain" description="Pirin N-terminal" evidence="3">
    <location>
        <begin position="56"/>
        <end position="118"/>
    </location>
</feature>
<dbReference type="OrthoDB" id="321327at2"/>
<comment type="caution">
    <text evidence="4">The sequence shown here is derived from an EMBL/GenBank/DDBJ whole genome shotgun (WGS) entry which is preliminary data.</text>
</comment>
<dbReference type="Pfam" id="PF02678">
    <property type="entry name" value="Pirin"/>
    <property type="match status" value="1"/>
</dbReference>
<dbReference type="Gene3D" id="2.60.120.10">
    <property type="entry name" value="Jelly Rolls"/>
    <property type="match status" value="1"/>
</dbReference>
<evidence type="ECO:0000259" key="3">
    <source>
        <dbReference type="Pfam" id="PF02678"/>
    </source>
</evidence>
<dbReference type="Proteomes" id="UP000307943">
    <property type="component" value="Unassembled WGS sequence"/>
</dbReference>
<dbReference type="RefSeq" id="WP_139607197.1">
    <property type="nucleotide sequence ID" value="NZ_VDCQ01000088.1"/>
</dbReference>
<dbReference type="InterPro" id="IPR012093">
    <property type="entry name" value="Pirin"/>
</dbReference>
<organism evidence="4 5">
    <name type="scientific">Paenibacillus hemerocallicola</name>
    <dbReference type="NCBI Taxonomy" id="1172614"/>
    <lineage>
        <taxon>Bacteria</taxon>
        <taxon>Bacillati</taxon>
        <taxon>Bacillota</taxon>
        <taxon>Bacilli</taxon>
        <taxon>Bacillales</taxon>
        <taxon>Paenibacillaceae</taxon>
        <taxon>Paenibacillus</taxon>
    </lineage>
</organism>
<evidence type="ECO:0000313" key="4">
    <source>
        <dbReference type="EMBL" id="TNJ60013.1"/>
    </source>
</evidence>
<name>A0A5C4SXM1_9BACL</name>
<dbReference type="InterPro" id="IPR003829">
    <property type="entry name" value="Pirin_N_dom"/>
</dbReference>
<comment type="similarity">
    <text evidence="1 2">Belongs to the pirin family.</text>
</comment>
<dbReference type="AlphaFoldDB" id="A0A5C4SXM1"/>
<evidence type="ECO:0000313" key="5">
    <source>
        <dbReference type="Proteomes" id="UP000307943"/>
    </source>
</evidence>
<evidence type="ECO:0000256" key="2">
    <source>
        <dbReference type="RuleBase" id="RU003457"/>
    </source>
</evidence>
<gene>
    <name evidence="4" type="ORF">FE784_36635</name>
</gene>
<reference evidence="4 5" key="1">
    <citation type="submission" date="2019-05" db="EMBL/GenBank/DDBJ databases">
        <title>We sequenced the genome of Paenibacillus hemerocallicola KCTC 33185 for further insight into its adaptation and study the phylogeny of Paenibacillus.</title>
        <authorList>
            <person name="Narsing Rao M.P."/>
        </authorList>
    </citation>
    <scope>NUCLEOTIDE SEQUENCE [LARGE SCALE GENOMIC DNA]</scope>
    <source>
        <strain evidence="4 5">KCTC 33185</strain>
    </source>
</reference>
<dbReference type="PANTHER" id="PTHR13903:SF8">
    <property type="entry name" value="PIRIN"/>
    <property type="match status" value="1"/>
</dbReference>
<keyword evidence="5" id="KW-1185">Reference proteome</keyword>